<comment type="catalytic activity">
    <reaction evidence="14">
        <text>pyridoxine + ATP = pyridoxine 5'-phosphate + ADP + H(+)</text>
        <dbReference type="Rhea" id="RHEA:25108"/>
        <dbReference type="ChEBI" id="CHEBI:15378"/>
        <dbReference type="ChEBI" id="CHEBI:16709"/>
        <dbReference type="ChEBI" id="CHEBI:30616"/>
        <dbReference type="ChEBI" id="CHEBI:58589"/>
        <dbReference type="ChEBI" id="CHEBI:456216"/>
        <dbReference type="EC" id="2.7.1.35"/>
    </reaction>
    <physiologicalReaction direction="left-to-right" evidence="14">
        <dbReference type="Rhea" id="RHEA:25109"/>
    </physiologicalReaction>
</comment>
<comment type="pathway">
    <text evidence="2">Cofactor metabolism; pyridoxal 5'-phosphate salvage; pyridoxine 5'-phosphate from pyridoxine: step 1/1.</text>
</comment>
<keyword evidence="17" id="KW-1185">Reference proteome</keyword>
<organism evidence="16 17">
    <name type="scientific">Cryptolaemus montrouzieri</name>
    <dbReference type="NCBI Taxonomy" id="559131"/>
    <lineage>
        <taxon>Eukaryota</taxon>
        <taxon>Metazoa</taxon>
        <taxon>Ecdysozoa</taxon>
        <taxon>Arthropoda</taxon>
        <taxon>Hexapoda</taxon>
        <taxon>Insecta</taxon>
        <taxon>Pterygota</taxon>
        <taxon>Neoptera</taxon>
        <taxon>Endopterygota</taxon>
        <taxon>Coleoptera</taxon>
        <taxon>Polyphaga</taxon>
        <taxon>Cucujiformia</taxon>
        <taxon>Coccinelloidea</taxon>
        <taxon>Coccinellidae</taxon>
        <taxon>Scymninae</taxon>
        <taxon>Scymnini</taxon>
        <taxon>Cryptolaemus</taxon>
    </lineage>
</organism>
<evidence type="ECO:0000256" key="5">
    <source>
        <dbReference type="ARBA" id="ARBA00012104"/>
    </source>
</evidence>
<dbReference type="EC" id="2.7.1.35" evidence="5"/>
<keyword evidence="8" id="KW-0547">Nucleotide-binding</keyword>
<dbReference type="SUPFAM" id="SSF53613">
    <property type="entry name" value="Ribokinase-like"/>
    <property type="match status" value="1"/>
</dbReference>
<sequence>MAANFDSPRILSIQSHVVHGYVGNKSAVFPLQLLGFEVDFINSVQLCTHTQYKKVTGQILNETDLAALFQGIKENELDNYDYLLTGYVGSPSFLKEIAAVYSHLKLVNPNITFVCDPVMGDNGSLYVPKELVPLYRDNIVPHADILTPNQFELELLTDMKVNNLEETWKAIDVLHAKGCKTVVVSSSELGEKGHSLALASTILGNSCQRITITFKKKEAIFVGTGDMFAALILAWMHKTKDNLKISLENTIATLQAILERTLLSIGDTSHTPANLELKLIQSKKEIEEPKVIFSANCTTRSCSPLE</sequence>
<keyword evidence="9" id="KW-0418">Kinase</keyword>
<dbReference type="GO" id="GO:0042816">
    <property type="term" value="P:vitamin B6 metabolic process"/>
    <property type="evidence" value="ECO:0007669"/>
    <property type="project" value="UniProtKB-ARBA"/>
</dbReference>
<reference evidence="16 17" key="1">
    <citation type="journal article" date="2021" name="BMC Biol.">
        <title>Horizontally acquired antibacterial genes associated with adaptive radiation of ladybird beetles.</title>
        <authorList>
            <person name="Li H.S."/>
            <person name="Tang X.F."/>
            <person name="Huang Y.H."/>
            <person name="Xu Z.Y."/>
            <person name="Chen M.L."/>
            <person name="Du X.Y."/>
            <person name="Qiu B.Y."/>
            <person name="Chen P.T."/>
            <person name="Zhang W."/>
            <person name="Slipinski A."/>
            <person name="Escalona H.E."/>
            <person name="Waterhouse R.M."/>
            <person name="Zwick A."/>
            <person name="Pang H."/>
        </authorList>
    </citation>
    <scope>NUCLEOTIDE SEQUENCE [LARGE SCALE GENOMIC DNA]</scope>
    <source>
        <strain evidence="16">SYSU2018</strain>
    </source>
</reference>
<comment type="caution">
    <text evidence="16">The sequence shown here is derived from an EMBL/GenBank/DDBJ whole genome shotgun (WGS) entry which is preliminary data.</text>
</comment>
<dbReference type="GO" id="GO:0008478">
    <property type="term" value="F:pyridoxal kinase activity"/>
    <property type="evidence" value="ECO:0007669"/>
    <property type="project" value="UniProtKB-EC"/>
</dbReference>
<evidence type="ECO:0000256" key="9">
    <source>
        <dbReference type="ARBA" id="ARBA00022777"/>
    </source>
</evidence>
<comment type="catalytic activity">
    <reaction evidence="12">
        <text>pyridoxamine + ATP = pyridoxamine 5'-phosphate + ADP + H(+)</text>
        <dbReference type="Rhea" id="RHEA:25104"/>
        <dbReference type="ChEBI" id="CHEBI:15378"/>
        <dbReference type="ChEBI" id="CHEBI:30616"/>
        <dbReference type="ChEBI" id="CHEBI:57761"/>
        <dbReference type="ChEBI" id="CHEBI:58451"/>
        <dbReference type="ChEBI" id="CHEBI:456216"/>
        <dbReference type="EC" id="2.7.1.35"/>
    </reaction>
    <physiologicalReaction direction="left-to-right" evidence="12">
        <dbReference type="Rhea" id="RHEA:25105"/>
    </physiologicalReaction>
</comment>
<evidence type="ECO:0000256" key="2">
    <source>
        <dbReference type="ARBA" id="ARBA00004835"/>
    </source>
</evidence>
<evidence type="ECO:0000256" key="13">
    <source>
        <dbReference type="ARBA" id="ARBA00047377"/>
    </source>
</evidence>
<dbReference type="Gene3D" id="3.40.1190.20">
    <property type="match status" value="1"/>
</dbReference>
<evidence type="ECO:0000259" key="15">
    <source>
        <dbReference type="Pfam" id="PF08543"/>
    </source>
</evidence>
<evidence type="ECO:0000256" key="12">
    <source>
        <dbReference type="ARBA" id="ARBA00047310"/>
    </source>
</evidence>
<keyword evidence="10" id="KW-0067">ATP-binding</keyword>
<evidence type="ECO:0000256" key="11">
    <source>
        <dbReference type="ARBA" id="ARBA00032808"/>
    </source>
</evidence>
<dbReference type="Pfam" id="PF08543">
    <property type="entry name" value="Phos_pyr_kin"/>
    <property type="match status" value="1"/>
</dbReference>
<dbReference type="AlphaFoldDB" id="A0ABD2NVK1"/>
<evidence type="ECO:0000256" key="14">
    <source>
        <dbReference type="ARBA" id="ARBA00048524"/>
    </source>
</evidence>
<comment type="similarity">
    <text evidence="4">Belongs to the pyridoxine kinase family.</text>
</comment>
<evidence type="ECO:0000256" key="3">
    <source>
        <dbReference type="ARBA" id="ARBA00005210"/>
    </source>
</evidence>
<dbReference type="Proteomes" id="UP001516400">
    <property type="component" value="Unassembled WGS sequence"/>
</dbReference>
<protein>
    <recommendedName>
        <fullName evidence="6">Pyridoxal kinase</fullName>
        <ecNumber evidence="5">2.7.1.35</ecNumber>
    </recommendedName>
    <alternativeName>
        <fullName evidence="11">Pyridoxine kinase</fullName>
    </alternativeName>
</protein>
<evidence type="ECO:0000313" key="16">
    <source>
        <dbReference type="EMBL" id="KAL3282786.1"/>
    </source>
</evidence>
<dbReference type="GO" id="GO:0005524">
    <property type="term" value="F:ATP binding"/>
    <property type="evidence" value="ECO:0007669"/>
    <property type="project" value="UniProtKB-KW"/>
</dbReference>
<dbReference type="CDD" id="cd01173">
    <property type="entry name" value="pyridoxal_pyridoxamine_kinase"/>
    <property type="match status" value="1"/>
</dbReference>
<comment type="pathway">
    <text evidence="1">Cofactor metabolism; pyridoxal 5'-phosphate salvage; pyridoxamine 5'-phosphate from pyridoxamine: step 1/1.</text>
</comment>
<feature type="domain" description="Pyridoxamine kinase/Phosphomethylpyrimidine kinase" evidence="15">
    <location>
        <begin position="97"/>
        <end position="259"/>
    </location>
</feature>
<dbReference type="InterPro" id="IPR013749">
    <property type="entry name" value="PM/HMP-P_kinase-1"/>
</dbReference>
<evidence type="ECO:0000313" key="17">
    <source>
        <dbReference type="Proteomes" id="UP001516400"/>
    </source>
</evidence>
<accession>A0ABD2NVK1</accession>
<evidence type="ECO:0000256" key="6">
    <source>
        <dbReference type="ARBA" id="ARBA00018134"/>
    </source>
</evidence>
<name>A0ABD2NVK1_9CUCU</name>
<evidence type="ECO:0000256" key="7">
    <source>
        <dbReference type="ARBA" id="ARBA00022679"/>
    </source>
</evidence>
<keyword evidence="7" id="KW-0808">Transferase</keyword>
<evidence type="ECO:0000256" key="1">
    <source>
        <dbReference type="ARBA" id="ARBA00004750"/>
    </source>
</evidence>
<evidence type="ECO:0000256" key="10">
    <source>
        <dbReference type="ARBA" id="ARBA00022840"/>
    </source>
</evidence>
<gene>
    <name evidence="16" type="ORF">HHI36_005953</name>
</gene>
<proteinExistence type="inferred from homology"/>
<dbReference type="InterPro" id="IPR004625">
    <property type="entry name" value="PyrdxlKinase"/>
</dbReference>
<dbReference type="NCBIfam" id="TIGR00687">
    <property type="entry name" value="pyridox_kin"/>
    <property type="match status" value="1"/>
</dbReference>
<dbReference type="PANTHER" id="PTHR10534">
    <property type="entry name" value="PYRIDOXAL KINASE"/>
    <property type="match status" value="1"/>
</dbReference>
<comment type="catalytic activity">
    <reaction evidence="13">
        <text>pyridoxal + ATP = pyridoxal 5'-phosphate + ADP + H(+)</text>
        <dbReference type="Rhea" id="RHEA:10224"/>
        <dbReference type="ChEBI" id="CHEBI:15378"/>
        <dbReference type="ChEBI" id="CHEBI:17310"/>
        <dbReference type="ChEBI" id="CHEBI:30616"/>
        <dbReference type="ChEBI" id="CHEBI:456216"/>
        <dbReference type="ChEBI" id="CHEBI:597326"/>
        <dbReference type="EC" id="2.7.1.35"/>
    </reaction>
    <physiologicalReaction direction="left-to-right" evidence="13">
        <dbReference type="Rhea" id="RHEA:10225"/>
    </physiologicalReaction>
</comment>
<evidence type="ECO:0000256" key="8">
    <source>
        <dbReference type="ARBA" id="ARBA00022741"/>
    </source>
</evidence>
<comment type="pathway">
    <text evidence="3">Cofactor metabolism; pyridoxal 5'-phosphate salvage; pyridoxal 5'-phosphate from pyridoxal: step 1/1.</text>
</comment>
<evidence type="ECO:0000256" key="4">
    <source>
        <dbReference type="ARBA" id="ARBA00008805"/>
    </source>
</evidence>
<dbReference type="InterPro" id="IPR029056">
    <property type="entry name" value="Ribokinase-like"/>
</dbReference>
<dbReference type="PANTHER" id="PTHR10534:SF2">
    <property type="entry name" value="PYRIDOXAL KINASE"/>
    <property type="match status" value="1"/>
</dbReference>
<dbReference type="EMBL" id="JABFTP020000144">
    <property type="protein sequence ID" value="KAL3282786.1"/>
    <property type="molecule type" value="Genomic_DNA"/>
</dbReference>